<dbReference type="Pfam" id="PF08373">
    <property type="entry name" value="RAP"/>
    <property type="match status" value="1"/>
</dbReference>
<comment type="caution">
    <text evidence="3">The sequence shown here is derived from an EMBL/GenBank/DDBJ whole genome shotgun (WGS) entry which is preliminary data.</text>
</comment>
<keyword evidence="4" id="KW-1185">Reference proteome</keyword>
<feature type="region of interest" description="Disordered" evidence="1">
    <location>
        <begin position="177"/>
        <end position="317"/>
    </location>
</feature>
<reference evidence="3" key="1">
    <citation type="submission" date="2023-08" db="EMBL/GenBank/DDBJ databases">
        <authorList>
            <person name="Chen Y."/>
            <person name="Shah S."/>
            <person name="Dougan E. K."/>
            <person name="Thang M."/>
            <person name="Chan C."/>
        </authorList>
    </citation>
    <scope>NUCLEOTIDE SEQUENCE</scope>
</reference>
<dbReference type="PROSITE" id="PS51286">
    <property type="entry name" value="RAP"/>
    <property type="match status" value="1"/>
</dbReference>
<feature type="compositionally biased region" description="Basic and acidic residues" evidence="1">
    <location>
        <begin position="305"/>
        <end position="316"/>
    </location>
</feature>
<feature type="region of interest" description="Disordered" evidence="1">
    <location>
        <begin position="103"/>
        <end position="148"/>
    </location>
</feature>
<feature type="compositionally biased region" description="Low complexity" evidence="1">
    <location>
        <begin position="178"/>
        <end position="199"/>
    </location>
</feature>
<feature type="domain" description="RAP" evidence="2">
    <location>
        <begin position="696"/>
        <end position="753"/>
    </location>
</feature>
<organism evidence="3 4">
    <name type="scientific">Effrenium voratum</name>
    <dbReference type="NCBI Taxonomy" id="2562239"/>
    <lineage>
        <taxon>Eukaryota</taxon>
        <taxon>Sar</taxon>
        <taxon>Alveolata</taxon>
        <taxon>Dinophyceae</taxon>
        <taxon>Suessiales</taxon>
        <taxon>Symbiodiniaceae</taxon>
        <taxon>Effrenium</taxon>
    </lineage>
</organism>
<dbReference type="InterPro" id="IPR013584">
    <property type="entry name" value="RAP"/>
</dbReference>
<proteinExistence type="predicted"/>
<gene>
    <name evidence="3" type="ORF">EVOR1521_LOCUS21457</name>
</gene>
<sequence length="822" mass="90448">MDGGDDAGDLHHQPPGWPSFLQGSEDLVQRGGLFDDERLAYDVGSVLAERQIAAERPQLPEDLSPAGGALAPTGIARPETPVMAFVDRASFPGFLDEDEFKCGQSPKHLGRPQVGVGEQSPLSPGAVKLTPRHIESQARPAVPSEPIVGAARLPIAARYREEDWEAELLEWKRKYGCPAADSSPASQGAAPAQPAQPEQPAEPLPSAPSAPSVETGRVASPNPEDGKSEPSGLDAPPRSNEQPDAAAPAAPAQVPSELVTTPAKQLAAELANAVCEERERTEERTGEEPQAMDGETKAPCVPPGRSERPASRRDRAQATLVVAKAEEPPQALDAGRKAMYTQQDLAIATETARSKAAGDNGWMSDFQEAALNVRDFFQDLRKSRDREKGRQATGPLWLHLAAQAKNLADQLDLPQLLEVLKLFCSVRYEDYELYMRLLGEVPHYVKQASAAQLAELARLMARRRLRERNYVDMVVAHLLSKIRVSEDNLSMRLMVKTANALAALECRSQPKFVEHFNRHFEHRIEELDPELCCMVSPVFMVNYMSDALRRSFLKRCAEAQAGFTGEAPIRNLACIELALRKEQHSLVASLPQFVVRYLEKVRAQSEFDKWGSVVLPTTVAPDGPRGDDRQELSVALLRKAAGSKCNTTGDVFSSDMHRDVSACLTHLGIEHENGVVTGPYLLDIVAKDMVNPSRRIIYEVNSPHHFYEGTKALVADKRLRHRLLGRLGHHLHMVNAYDWRPLAAAAKMTFLLKIQQEQQDKHSDEYKQQAAANVSRAPLALRPAAKQQEPLKLKSPKDDTKAPITVPVPPSLRNQPQHPVIV</sequence>
<dbReference type="EMBL" id="CAUJNA010003266">
    <property type="protein sequence ID" value="CAJ1397445.1"/>
    <property type="molecule type" value="Genomic_DNA"/>
</dbReference>
<feature type="region of interest" description="Disordered" evidence="1">
    <location>
        <begin position="761"/>
        <end position="822"/>
    </location>
</feature>
<dbReference type="AlphaFoldDB" id="A0AA36N3N4"/>
<dbReference type="Proteomes" id="UP001178507">
    <property type="component" value="Unassembled WGS sequence"/>
</dbReference>
<feature type="region of interest" description="Disordered" evidence="1">
    <location>
        <begin position="55"/>
        <end position="75"/>
    </location>
</feature>
<protein>
    <recommendedName>
        <fullName evidence="2">RAP domain-containing protein</fullName>
    </recommendedName>
</protein>
<feature type="compositionally biased region" description="Polar residues" evidence="1">
    <location>
        <begin position="812"/>
        <end position="822"/>
    </location>
</feature>
<evidence type="ECO:0000313" key="4">
    <source>
        <dbReference type="Proteomes" id="UP001178507"/>
    </source>
</evidence>
<feature type="compositionally biased region" description="Basic and acidic residues" evidence="1">
    <location>
        <begin position="789"/>
        <end position="801"/>
    </location>
</feature>
<evidence type="ECO:0000256" key="1">
    <source>
        <dbReference type="SAM" id="MobiDB-lite"/>
    </source>
</evidence>
<feature type="region of interest" description="Disordered" evidence="1">
    <location>
        <begin position="1"/>
        <end position="24"/>
    </location>
</feature>
<dbReference type="SMART" id="SM00952">
    <property type="entry name" value="RAP"/>
    <property type="match status" value="1"/>
</dbReference>
<name>A0AA36N3N4_9DINO</name>
<evidence type="ECO:0000313" key="3">
    <source>
        <dbReference type="EMBL" id="CAJ1397445.1"/>
    </source>
</evidence>
<accession>A0AA36N3N4</accession>
<evidence type="ECO:0000259" key="2">
    <source>
        <dbReference type="PROSITE" id="PS51286"/>
    </source>
</evidence>
<feature type="compositionally biased region" description="Basic and acidic residues" evidence="1">
    <location>
        <begin position="275"/>
        <end position="287"/>
    </location>
</feature>